<comment type="caution">
    <text evidence="1">The sequence shown here is derived from an EMBL/GenBank/DDBJ whole genome shotgun (WGS) entry which is preliminary data.</text>
</comment>
<dbReference type="Proteomes" id="UP000712600">
    <property type="component" value="Unassembled WGS sequence"/>
</dbReference>
<accession>A0A8S9SLK5</accession>
<dbReference type="EMBL" id="QGKX02000004">
    <property type="protein sequence ID" value="KAF3600880.1"/>
    <property type="molecule type" value="Genomic_DNA"/>
</dbReference>
<evidence type="ECO:0000313" key="1">
    <source>
        <dbReference type="EMBL" id="KAF3600880.1"/>
    </source>
</evidence>
<dbReference type="AlphaFoldDB" id="A0A8S9SLK5"/>
<reference evidence="1" key="1">
    <citation type="submission" date="2019-12" db="EMBL/GenBank/DDBJ databases">
        <title>Genome sequencing and annotation of Brassica cretica.</title>
        <authorList>
            <person name="Studholme D.J."/>
            <person name="Sarris P."/>
        </authorList>
    </citation>
    <scope>NUCLEOTIDE SEQUENCE</scope>
    <source>
        <strain evidence="1">PFS-109/04</strain>
        <tissue evidence="1">Leaf</tissue>
    </source>
</reference>
<organism evidence="1 2">
    <name type="scientific">Brassica cretica</name>
    <name type="common">Mustard</name>
    <dbReference type="NCBI Taxonomy" id="69181"/>
    <lineage>
        <taxon>Eukaryota</taxon>
        <taxon>Viridiplantae</taxon>
        <taxon>Streptophyta</taxon>
        <taxon>Embryophyta</taxon>
        <taxon>Tracheophyta</taxon>
        <taxon>Spermatophyta</taxon>
        <taxon>Magnoliopsida</taxon>
        <taxon>eudicotyledons</taxon>
        <taxon>Gunneridae</taxon>
        <taxon>Pentapetalae</taxon>
        <taxon>rosids</taxon>
        <taxon>malvids</taxon>
        <taxon>Brassicales</taxon>
        <taxon>Brassicaceae</taxon>
        <taxon>Brassiceae</taxon>
        <taxon>Brassica</taxon>
    </lineage>
</organism>
<proteinExistence type="predicted"/>
<evidence type="ECO:0000313" key="2">
    <source>
        <dbReference type="Proteomes" id="UP000712600"/>
    </source>
</evidence>
<sequence>MTRKNQIKISLLWDDIDLMKKACESFSETYSGTMLDAVLGLGWLGFKAIHWHMAKIYAKQQLTSEMKVRGGKTSGETV</sequence>
<name>A0A8S9SLK5_BRACR</name>
<protein>
    <submittedName>
        <fullName evidence="1">Uncharacterized protein</fullName>
    </submittedName>
</protein>
<gene>
    <name evidence="1" type="ORF">F2Q69_00032975</name>
</gene>